<keyword evidence="1" id="KW-0175">Coiled coil</keyword>
<evidence type="ECO:0000313" key="4">
    <source>
        <dbReference type="Proteomes" id="UP000682403"/>
    </source>
</evidence>
<name>A0ABS5LJW3_9BACI</name>
<evidence type="ECO:0000256" key="2">
    <source>
        <dbReference type="SAM" id="SignalP"/>
    </source>
</evidence>
<comment type="caution">
    <text evidence="3">The sequence shown here is derived from an EMBL/GenBank/DDBJ whole genome shotgun (WGS) entry which is preliminary data.</text>
</comment>
<sequence length="255" mass="26944">MMKTVKGKIATGAVVIALVSGTGAAFANTDVAGKLGSWYNGQFKNAETNIAINSLNYGKGEVGKADKEYSQLKSASNTAINTEKTSSITNSTNAVNNKKDQYVKEVNQRKGELSASMEAQFNKISNLANKTINLAGDEAVKFANKDLKGVTEATGGKALVEVEKDINAASNSAKEDLKQAIDKAKAELNAQLAAETQSTTAEIKTSIDDKIIALRTTINNTAAELVKAQKDLITAKAADLQKQAEEELDAIANSI</sequence>
<proteinExistence type="predicted"/>
<accession>A0ABS5LJW3</accession>
<feature type="chain" id="PRO_5045914147" evidence="2">
    <location>
        <begin position="28"/>
        <end position="255"/>
    </location>
</feature>
<gene>
    <name evidence="3" type="ORF">J9317_18680</name>
</gene>
<protein>
    <submittedName>
        <fullName evidence="3">Uncharacterized protein</fullName>
    </submittedName>
</protein>
<keyword evidence="2" id="KW-0732">Signal</keyword>
<dbReference type="RefSeq" id="WP_211561424.1">
    <property type="nucleotide sequence ID" value="NZ_JAGVRK010000001.1"/>
</dbReference>
<dbReference type="EMBL" id="JAGVRK010000001">
    <property type="protein sequence ID" value="MBS2970773.1"/>
    <property type="molecule type" value="Genomic_DNA"/>
</dbReference>
<dbReference type="Proteomes" id="UP000682403">
    <property type="component" value="Unassembled WGS sequence"/>
</dbReference>
<feature type="coiled-coil region" evidence="1">
    <location>
        <begin position="167"/>
        <end position="194"/>
    </location>
</feature>
<feature type="signal peptide" evidence="2">
    <location>
        <begin position="1"/>
        <end position="27"/>
    </location>
</feature>
<keyword evidence="4" id="KW-1185">Reference proteome</keyword>
<organism evidence="3 4">
    <name type="scientific">Metabacillus flavus</name>
    <dbReference type="NCBI Taxonomy" id="2823519"/>
    <lineage>
        <taxon>Bacteria</taxon>
        <taxon>Bacillati</taxon>
        <taxon>Bacillota</taxon>
        <taxon>Bacilli</taxon>
        <taxon>Bacillales</taxon>
        <taxon>Bacillaceae</taxon>
        <taxon>Metabacillus</taxon>
    </lineage>
</organism>
<evidence type="ECO:0000313" key="3">
    <source>
        <dbReference type="EMBL" id="MBS2970773.1"/>
    </source>
</evidence>
<evidence type="ECO:0000256" key="1">
    <source>
        <dbReference type="SAM" id="Coils"/>
    </source>
</evidence>
<reference evidence="3 4" key="1">
    <citation type="submission" date="2021-04" db="EMBL/GenBank/DDBJ databases">
        <title>Metabacillus sp. strain KIGAM252 whole genome sequence.</title>
        <authorList>
            <person name="Seo M.-J."/>
            <person name="Cho E.-S."/>
            <person name="Hwang C.Y."/>
            <person name="Yoon D.J."/>
        </authorList>
    </citation>
    <scope>NUCLEOTIDE SEQUENCE [LARGE SCALE GENOMIC DNA]</scope>
    <source>
        <strain evidence="3 4">KIGAM252</strain>
    </source>
</reference>